<gene>
    <name evidence="16" type="ORF">SEMRO_13_G010240.1</name>
</gene>
<dbReference type="GO" id="GO:0034085">
    <property type="term" value="P:establishment of sister chromatid cohesion"/>
    <property type="evidence" value="ECO:0007669"/>
    <property type="project" value="TreeGrafter"/>
</dbReference>
<dbReference type="GO" id="GO:0016818">
    <property type="term" value="F:hydrolase activity, acting on acid anhydrides, in phosphorus-containing anhydrides"/>
    <property type="evidence" value="ECO:0007669"/>
    <property type="project" value="InterPro"/>
</dbReference>
<dbReference type="GO" id="GO:0003677">
    <property type="term" value="F:DNA binding"/>
    <property type="evidence" value="ECO:0007669"/>
    <property type="project" value="InterPro"/>
</dbReference>
<evidence type="ECO:0000256" key="11">
    <source>
        <dbReference type="ARBA" id="ARBA00023235"/>
    </source>
</evidence>
<dbReference type="GO" id="GO:0003678">
    <property type="term" value="F:DNA helicase activity"/>
    <property type="evidence" value="ECO:0007669"/>
    <property type="project" value="InterPro"/>
</dbReference>
<keyword evidence="8" id="KW-0067">ATP-binding</keyword>
<evidence type="ECO:0000256" key="5">
    <source>
        <dbReference type="ARBA" id="ARBA00022741"/>
    </source>
</evidence>
<evidence type="ECO:0000256" key="13">
    <source>
        <dbReference type="SAM" id="Coils"/>
    </source>
</evidence>
<accession>A0A9N8DA73</accession>
<reference evidence="16" key="1">
    <citation type="submission" date="2020-06" db="EMBL/GenBank/DDBJ databases">
        <authorList>
            <consortium name="Plant Systems Biology data submission"/>
        </authorList>
    </citation>
    <scope>NUCLEOTIDE SEQUENCE</scope>
    <source>
        <strain evidence="16">D6</strain>
    </source>
</reference>
<dbReference type="OrthoDB" id="267079at2759"/>
<dbReference type="GO" id="GO:0006139">
    <property type="term" value="P:nucleobase-containing compound metabolic process"/>
    <property type="evidence" value="ECO:0007669"/>
    <property type="project" value="InterPro"/>
</dbReference>
<feature type="compositionally biased region" description="Basic residues" evidence="14">
    <location>
        <begin position="518"/>
        <end position="531"/>
    </location>
</feature>
<feature type="coiled-coil region" evidence="13">
    <location>
        <begin position="143"/>
        <end position="170"/>
    </location>
</feature>
<proteinExistence type="inferred from homology"/>
<feature type="region of interest" description="Disordered" evidence="14">
    <location>
        <begin position="98"/>
        <end position="125"/>
    </location>
</feature>
<feature type="compositionally biased region" description="Basic and acidic residues" evidence="14">
    <location>
        <begin position="532"/>
        <end position="544"/>
    </location>
</feature>
<evidence type="ECO:0000256" key="7">
    <source>
        <dbReference type="ARBA" id="ARBA00022806"/>
    </source>
</evidence>
<keyword evidence="17" id="KW-1185">Reference proteome</keyword>
<feature type="compositionally biased region" description="Basic residues" evidence="14">
    <location>
        <begin position="204"/>
        <end position="213"/>
    </location>
</feature>
<dbReference type="InterPro" id="IPR013020">
    <property type="entry name" value="Rad3/Chl1-like"/>
</dbReference>
<dbReference type="PANTHER" id="PTHR11472:SF41">
    <property type="entry name" value="ATP-DEPENDENT DNA HELICASE DDX11-RELATED"/>
    <property type="match status" value="1"/>
</dbReference>
<evidence type="ECO:0000256" key="9">
    <source>
        <dbReference type="ARBA" id="ARBA00023004"/>
    </source>
</evidence>
<keyword evidence="6" id="KW-0378">Hydrolase</keyword>
<dbReference type="InterPro" id="IPR014013">
    <property type="entry name" value="Helic_SF1/SF2_ATP-bd_DinG/Rad3"/>
</dbReference>
<feature type="domain" description="Helicase ATP-binding" evidence="15">
    <location>
        <begin position="12"/>
        <end position="503"/>
    </location>
</feature>
<organism evidence="16 17">
    <name type="scientific">Seminavis robusta</name>
    <dbReference type="NCBI Taxonomy" id="568900"/>
    <lineage>
        <taxon>Eukaryota</taxon>
        <taxon>Sar</taxon>
        <taxon>Stramenopiles</taxon>
        <taxon>Ochrophyta</taxon>
        <taxon>Bacillariophyta</taxon>
        <taxon>Bacillariophyceae</taxon>
        <taxon>Bacillariophycidae</taxon>
        <taxon>Naviculales</taxon>
        <taxon>Naviculaceae</taxon>
        <taxon>Seminavis</taxon>
    </lineage>
</organism>
<evidence type="ECO:0000256" key="2">
    <source>
        <dbReference type="ARBA" id="ARBA00004123"/>
    </source>
</evidence>
<dbReference type="Pfam" id="PF13307">
    <property type="entry name" value="Helicase_C_2"/>
    <property type="match status" value="1"/>
</dbReference>
<keyword evidence="7 16" id="KW-0347">Helicase</keyword>
<feature type="compositionally biased region" description="Basic and acidic residues" evidence="14">
    <location>
        <begin position="40"/>
        <end position="55"/>
    </location>
</feature>
<dbReference type="GO" id="GO:0005634">
    <property type="term" value="C:nucleus"/>
    <property type="evidence" value="ECO:0007669"/>
    <property type="project" value="UniProtKB-SubCell"/>
</dbReference>
<name>A0A9N8DA73_9STRA</name>
<feature type="compositionally biased region" description="Basic and acidic residues" evidence="14">
    <location>
        <begin position="98"/>
        <end position="112"/>
    </location>
</feature>
<keyword evidence="10" id="KW-0411">Iron-sulfur</keyword>
<protein>
    <submittedName>
        <fullName evidence="16">Helicase CHL1</fullName>
    </submittedName>
</protein>
<dbReference type="GO" id="GO:0046872">
    <property type="term" value="F:metal ion binding"/>
    <property type="evidence" value="ECO:0007669"/>
    <property type="project" value="UniProtKB-KW"/>
</dbReference>
<keyword evidence="4" id="KW-0479">Metal-binding</keyword>
<keyword evidence="5" id="KW-0547">Nucleotide-binding</keyword>
<keyword evidence="9" id="KW-0408">Iron</keyword>
<dbReference type="Proteomes" id="UP001153069">
    <property type="component" value="Unassembled WGS sequence"/>
</dbReference>
<dbReference type="SMART" id="SM00491">
    <property type="entry name" value="HELICc2"/>
    <property type="match status" value="1"/>
</dbReference>
<evidence type="ECO:0000256" key="3">
    <source>
        <dbReference type="ARBA" id="ARBA00008435"/>
    </source>
</evidence>
<dbReference type="Pfam" id="PF06733">
    <property type="entry name" value="DEAD_2"/>
    <property type="match status" value="1"/>
</dbReference>
<dbReference type="GO" id="GO:0005524">
    <property type="term" value="F:ATP binding"/>
    <property type="evidence" value="ECO:0007669"/>
    <property type="project" value="UniProtKB-KW"/>
</dbReference>
<evidence type="ECO:0000256" key="14">
    <source>
        <dbReference type="SAM" id="MobiDB-lite"/>
    </source>
</evidence>
<comment type="cofactor">
    <cofactor evidence="1">
        <name>[4Fe-4S] cluster</name>
        <dbReference type="ChEBI" id="CHEBI:49883"/>
    </cofactor>
</comment>
<dbReference type="InterPro" id="IPR045028">
    <property type="entry name" value="DinG/Rad3-like"/>
</dbReference>
<dbReference type="GO" id="GO:0051536">
    <property type="term" value="F:iron-sulfur cluster binding"/>
    <property type="evidence" value="ECO:0007669"/>
    <property type="project" value="UniProtKB-KW"/>
</dbReference>
<dbReference type="AlphaFoldDB" id="A0A9N8DA73"/>
<dbReference type="InterPro" id="IPR010614">
    <property type="entry name" value="RAD3-like_helicase_DEAD"/>
</dbReference>
<comment type="subcellular location">
    <subcellularLocation>
        <location evidence="2">Nucleus</location>
    </subcellularLocation>
</comment>
<dbReference type="SMART" id="SM00488">
    <property type="entry name" value="DEXDc2"/>
    <property type="match status" value="1"/>
</dbReference>
<dbReference type="PANTHER" id="PTHR11472">
    <property type="entry name" value="DNA REPAIR DEAD HELICASE RAD3/XP-D SUBFAMILY MEMBER"/>
    <property type="match status" value="1"/>
</dbReference>
<dbReference type="PROSITE" id="PS51193">
    <property type="entry name" value="HELICASE_ATP_BIND_2"/>
    <property type="match status" value="1"/>
</dbReference>
<dbReference type="InterPro" id="IPR027417">
    <property type="entry name" value="P-loop_NTPase"/>
</dbReference>
<dbReference type="Gene3D" id="3.40.50.300">
    <property type="entry name" value="P-loop containing nucleotide triphosphate hydrolases"/>
    <property type="match status" value="2"/>
</dbReference>
<evidence type="ECO:0000256" key="10">
    <source>
        <dbReference type="ARBA" id="ARBA00023014"/>
    </source>
</evidence>
<dbReference type="EMBL" id="CAICTM010000013">
    <property type="protein sequence ID" value="CAB9497069.1"/>
    <property type="molecule type" value="Genomic_DNA"/>
</dbReference>
<feature type="compositionally biased region" description="Low complexity" evidence="14">
    <location>
        <begin position="113"/>
        <end position="122"/>
    </location>
</feature>
<evidence type="ECO:0000313" key="17">
    <source>
        <dbReference type="Proteomes" id="UP001153069"/>
    </source>
</evidence>
<dbReference type="SUPFAM" id="SSF52540">
    <property type="entry name" value="P-loop containing nucleoside triphosphate hydrolases"/>
    <property type="match status" value="1"/>
</dbReference>
<feature type="region of interest" description="Disordered" evidence="14">
    <location>
        <begin position="1"/>
        <end position="23"/>
    </location>
</feature>
<evidence type="ECO:0000256" key="12">
    <source>
        <dbReference type="ARBA" id="ARBA00023242"/>
    </source>
</evidence>
<dbReference type="InterPro" id="IPR006554">
    <property type="entry name" value="Helicase-like_DEXD_c2"/>
</dbReference>
<feature type="region of interest" description="Disordered" evidence="14">
    <location>
        <begin position="192"/>
        <end position="248"/>
    </location>
</feature>
<comment type="caution">
    <text evidence="16">The sequence shown here is derived from an EMBL/GenBank/DDBJ whole genome shotgun (WGS) entry which is preliminary data.</text>
</comment>
<evidence type="ECO:0000313" key="16">
    <source>
        <dbReference type="EMBL" id="CAB9497069.1"/>
    </source>
</evidence>
<evidence type="ECO:0000256" key="8">
    <source>
        <dbReference type="ARBA" id="ARBA00022840"/>
    </source>
</evidence>
<keyword evidence="11" id="KW-0413">Isomerase</keyword>
<keyword evidence="13" id="KW-0175">Coiled coil</keyword>
<evidence type="ECO:0000259" key="15">
    <source>
        <dbReference type="PROSITE" id="PS51193"/>
    </source>
</evidence>
<dbReference type="NCBIfam" id="TIGR00604">
    <property type="entry name" value="rad3"/>
    <property type="match status" value="1"/>
</dbReference>
<keyword evidence="12" id="KW-0539">Nucleus</keyword>
<sequence>MPQQELPKFPTGSTVPFPYESPYPQQTALMDTLLECLQQKDHDDSTWRQTNDSHSKNKKKPRAAVMMLESPTGTGKSLSLACSAMAWLKYCEQRDLTAEEESSSKENDKKTNDANTTSNATDWWNAWVPPDQKQTEQEWSITRQTAQESRAALQEELELWRSKLQKKNSEDNINNDTSERVKQRREYLARSAIHTAKMAENSGPKRRVKRKKETNKPDDFCATDMSDDSDIEADKNPHRQPRNTTTSTGLRAASVLLDGNRLDGSHRNHQIIKSSDDPPKTISHVAAGSGVRKIIYAARTHSQLSQFVGELKRTTWGETTRVVALGGRQLLCGNTALKKKHPTGEANLTEACLDLKKESSGKTKRTKGCPLLESKEAVATLGMHLLTTPTDIEDAARMGKASHTCAYYASRKALAAAEVVVLPYSMLLSRSTRQSVGLDLHESLVIVDEAHNLPEQIRELHSETLTLHVVQAAMQQLTRYMEKYLDRFKGESIMILGNLRKLLKAFSDHLTGNTLAERKRKAREKKNRSKSNKKEKESTSKDQTDSSSSTKKRTLQSTNEFMLELRMSHINTFQLQRYLEESRLAQKLLGFTQANESKEGDSGEQSTEAGLSKHVSAMSFVQKFLEKLNLSGREGKVVTEWPAKSDSSSKAPTIRFVLLQPASCFDNVVEEAHALALVGGTLSPFGHVAAELLASDEQQNEPATGASLLQLSIQADRKFQQQSKSSESSLSMVSSRFAAFTCDHVIDKSRVFFKCLSMGPNRQKFDFRHQSRMASDLCQDLGRALLQLCQAVPNGLVVFLPSYSYEAHLVQQWHQSGLYDKLNQRKTLFREPKRAQQLDSTLQQYAKHAAVGEKDGRNGALLLSVIGGKMSEGINLSNNLARGVVVVGLPYPDCTDPILREKMANIDQCGVGGISGQAYYQNLCMRAVNQSVGRAIRHANDYAAVFLCDYRYAAQQNVWSALPKWLRNSPSSPRSTGQSFGSLTNELEEFFSRMKGPNNN</sequence>
<evidence type="ECO:0000256" key="6">
    <source>
        <dbReference type="ARBA" id="ARBA00022801"/>
    </source>
</evidence>
<dbReference type="InterPro" id="IPR006555">
    <property type="entry name" value="ATP-dep_Helicase_C"/>
</dbReference>
<evidence type="ECO:0000256" key="1">
    <source>
        <dbReference type="ARBA" id="ARBA00001966"/>
    </source>
</evidence>
<feature type="region of interest" description="Disordered" evidence="14">
    <location>
        <begin position="40"/>
        <end position="63"/>
    </location>
</feature>
<comment type="similarity">
    <text evidence="3">Belongs to the DEAD box helicase family. DEAH subfamily. DDX11/CHL1 sub-subfamily.</text>
</comment>
<feature type="region of interest" description="Disordered" evidence="14">
    <location>
        <begin position="514"/>
        <end position="555"/>
    </location>
</feature>
<evidence type="ECO:0000256" key="4">
    <source>
        <dbReference type="ARBA" id="ARBA00022723"/>
    </source>
</evidence>
<dbReference type="CDD" id="cd18788">
    <property type="entry name" value="SF2_C_XPD"/>
    <property type="match status" value="1"/>
</dbReference>